<evidence type="ECO:0000313" key="14">
    <source>
        <dbReference type="Proteomes" id="UP000283492"/>
    </source>
</evidence>
<evidence type="ECO:0000313" key="1">
    <source>
        <dbReference type="EMBL" id="CRL39393.1"/>
    </source>
</evidence>
<organism evidence="1 10">
    <name type="scientific">Roseburia inulinivorans</name>
    <dbReference type="NCBI Taxonomy" id="360807"/>
    <lineage>
        <taxon>Bacteria</taxon>
        <taxon>Bacillati</taxon>
        <taxon>Bacillota</taxon>
        <taxon>Clostridia</taxon>
        <taxon>Lachnospirales</taxon>
        <taxon>Lachnospiraceae</taxon>
        <taxon>Roseburia</taxon>
    </lineage>
</organism>
<accession>A0A0M6WQU1</accession>
<dbReference type="GeneID" id="75164091"/>
<dbReference type="EMBL" id="QSFX01000001">
    <property type="protein sequence ID" value="RHA91656.1"/>
    <property type="molecule type" value="Genomic_DNA"/>
</dbReference>
<dbReference type="Proteomes" id="UP000266391">
    <property type="component" value="Unassembled WGS sequence"/>
</dbReference>
<evidence type="ECO:0000313" key="10">
    <source>
        <dbReference type="Proteomes" id="UP000049828"/>
    </source>
</evidence>
<dbReference type="AlphaFoldDB" id="A0A0M6WQU1"/>
<evidence type="ECO:0000313" key="5">
    <source>
        <dbReference type="EMBL" id="RGR71522.1"/>
    </source>
</evidence>
<protein>
    <submittedName>
        <fullName evidence="1">Uncharacterized protein</fullName>
    </submittedName>
</protein>
<evidence type="ECO:0000313" key="8">
    <source>
        <dbReference type="EMBL" id="RHE99654.1"/>
    </source>
</evidence>
<evidence type="ECO:0000313" key="18">
    <source>
        <dbReference type="Proteomes" id="UP000286271"/>
    </source>
</evidence>
<proteinExistence type="predicted"/>
<dbReference type="Proteomes" id="UP000283492">
    <property type="component" value="Unassembled WGS sequence"/>
</dbReference>
<dbReference type="EMBL" id="QRUN01000001">
    <property type="protein sequence ID" value="RGR71522.1"/>
    <property type="molecule type" value="Genomic_DNA"/>
</dbReference>
<dbReference type="Proteomes" id="UP000286271">
    <property type="component" value="Unassembled WGS sequence"/>
</dbReference>
<dbReference type="EMBL" id="CYYR01000008">
    <property type="protein sequence ID" value="CUN83436.1"/>
    <property type="molecule type" value="Genomic_DNA"/>
</dbReference>
<dbReference type="Proteomes" id="UP000285820">
    <property type="component" value="Unassembled WGS sequence"/>
</dbReference>
<evidence type="ECO:0000313" key="3">
    <source>
        <dbReference type="EMBL" id="CUN83436.1"/>
    </source>
</evidence>
<evidence type="ECO:0000313" key="6">
    <source>
        <dbReference type="EMBL" id="RHA91656.1"/>
    </source>
</evidence>
<reference evidence="13 14" key="3">
    <citation type="submission" date="2018-08" db="EMBL/GenBank/DDBJ databases">
        <title>A genome reference for cultivated species of the human gut microbiota.</title>
        <authorList>
            <person name="Zou Y."/>
            <person name="Xue W."/>
            <person name="Luo G."/>
        </authorList>
    </citation>
    <scope>NUCLEOTIDE SEQUENCE [LARGE SCALE GENOMIC DNA]</scope>
    <source>
        <strain evidence="5 17">AF24-4</strain>
        <strain evidence="4 16">AF28-15</strain>
        <strain evidence="9 15">AM23-23AC</strain>
        <strain evidence="8 18">AM27-11</strain>
        <strain evidence="7 13">AM32-8LB</strain>
        <strain evidence="6 14">AM42-1AC</strain>
    </source>
</reference>
<evidence type="ECO:0000313" key="9">
    <source>
        <dbReference type="EMBL" id="RHF87635.1"/>
    </source>
</evidence>
<dbReference type="EMBL" id="CYXX01000001">
    <property type="protein sequence ID" value="CUM71045.1"/>
    <property type="molecule type" value="Genomic_DNA"/>
</dbReference>
<dbReference type="Proteomes" id="UP000049828">
    <property type="component" value="Unassembled WGS sequence"/>
</dbReference>
<evidence type="ECO:0000313" key="2">
    <source>
        <dbReference type="EMBL" id="CUM71045.1"/>
    </source>
</evidence>
<reference evidence="10" key="2">
    <citation type="submission" date="2015-05" db="EMBL/GenBank/DDBJ databases">
        <authorList>
            <consortium name="Pathogen Informatics"/>
        </authorList>
    </citation>
    <scope>NUCLEOTIDE SEQUENCE [LARGE SCALE GENOMIC DNA]</scope>
    <source>
        <strain evidence="3 11">2789STDY5608835</strain>
        <strain evidence="2 12">2789STDY5608887</strain>
        <strain evidence="10">L1-83</strain>
    </source>
</reference>
<dbReference type="Proteomes" id="UP000283738">
    <property type="component" value="Unassembled WGS sequence"/>
</dbReference>
<gene>
    <name evidence="9" type="ORF">DW654_02500</name>
    <name evidence="8" type="ORF">DW707_02985</name>
    <name evidence="7" type="ORF">DW813_05400</name>
    <name evidence="6" type="ORF">DW914_00195</name>
    <name evidence="5" type="ORF">DWY29_01475</name>
    <name evidence="4" type="ORF">DWY96_02095</name>
    <name evidence="3" type="ORF">ERS852392_01497</name>
    <name evidence="2" type="ORF">ERS852444_00113</name>
    <name evidence="1" type="ORF">RIL183_24771</name>
</gene>
<dbReference type="EMBL" id="QRTF01000002">
    <property type="protein sequence ID" value="RGQ54393.1"/>
    <property type="molecule type" value="Genomic_DNA"/>
</dbReference>
<dbReference type="Proteomes" id="UP000283701">
    <property type="component" value="Unassembled WGS sequence"/>
</dbReference>
<dbReference type="Proteomes" id="UP000095395">
    <property type="component" value="Unassembled WGS sequence"/>
</dbReference>
<evidence type="ECO:0000313" key="13">
    <source>
        <dbReference type="Proteomes" id="UP000266391"/>
    </source>
</evidence>
<dbReference type="EMBL" id="QRHP01000001">
    <property type="protein sequence ID" value="RHF87635.1"/>
    <property type="molecule type" value="Genomic_DNA"/>
</dbReference>
<dbReference type="EMBL" id="QSIQ01000006">
    <property type="protein sequence ID" value="RHD04467.1"/>
    <property type="molecule type" value="Genomic_DNA"/>
</dbReference>
<dbReference type="Proteomes" id="UP000095453">
    <property type="component" value="Unassembled WGS sequence"/>
</dbReference>
<evidence type="ECO:0000313" key="17">
    <source>
        <dbReference type="Proteomes" id="UP000285820"/>
    </source>
</evidence>
<keyword evidence="10" id="KW-1185">Reference proteome</keyword>
<dbReference type="RefSeq" id="WP_009860840.1">
    <property type="nucleotide sequence ID" value="NZ_CABJFX010000001.1"/>
</dbReference>
<evidence type="ECO:0000313" key="15">
    <source>
        <dbReference type="Proteomes" id="UP000283701"/>
    </source>
</evidence>
<evidence type="ECO:0000313" key="12">
    <source>
        <dbReference type="Proteomes" id="UP000095453"/>
    </source>
</evidence>
<reference evidence="1" key="1">
    <citation type="submission" date="2015-05" db="EMBL/GenBank/DDBJ databases">
        <authorList>
            <person name="Wang D.B."/>
            <person name="Wang M."/>
        </authorList>
    </citation>
    <scope>NUCLEOTIDE SEQUENCE [LARGE SCALE GENOMIC DNA]</scope>
    <source>
        <strain evidence="1">L1-83</strain>
    </source>
</reference>
<dbReference type="EMBL" id="QSKW01000003">
    <property type="protein sequence ID" value="RHE99654.1"/>
    <property type="molecule type" value="Genomic_DNA"/>
</dbReference>
<evidence type="ECO:0000313" key="11">
    <source>
        <dbReference type="Proteomes" id="UP000095395"/>
    </source>
</evidence>
<sequence length="95" mass="10902">MENDVFKTNPVFQNLSPEKLSFLMNFANSKKPTEMKDMMPFLLGTLSSAKKQNIQFTKPETELMISILKQSMSPEEAEKADKIIRLMKERSGQSQ</sequence>
<name>A0A0M6WQU1_9FIRM</name>
<dbReference type="OrthoDB" id="2067420at2"/>
<evidence type="ECO:0000313" key="4">
    <source>
        <dbReference type="EMBL" id="RGQ54393.1"/>
    </source>
</evidence>
<dbReference type="EMBL" id="CVRS01000077">
    <property type="protein sequence ID" value="CRL39393.1"/>
    <property type="molecule type" value="Genomic_DNA"/>
</dbReference>
<dbReference type="STRING" id="360807.ERS852392_01497"/>
<evidence type="ECO:0000313" key="16">
    <source>
        <dbReference type="Proteomes" id="UP000283738"/>
    </source>
</evidence>
<evidence type="ECO:0000313" key="7">
    <source>
        <dbReference type="EMBL" id="RHD04467.1"/>
    </source>
</evidence>